<comment type="subcellular location">
    <subcellularLocation>
        <location evidence="1">Cytoplasm</location>
    </subcellularLocation>
</comment>
<gene>
    <name evidence="6" type="ORF">JN11_01806</name>
</gene>
<proteinExistence type="predicted"/>
<dbReference type="PANTHER" id="PTHR36438:SF1">
    <property type="entry name" value="IRON-SULFUR CLUSTER REPAIR PROTEIN YTFE"/>
    <property type="match status" value="1"/>
</dbReference>
<evidence type="ECO:0000256" key="3">
    <source>
        <dbReference type="ARBA" id="ARBA00022723"/>
    </source>
</evidence>
<feature type="domain" description="Hemerythrin-like" evidence="5">
    <location>
        <begin position="98"/>
        <end position="231"/>
    </location>
</feature>
<dbReference type="InterPro" id="IPR038062">
    <property type="entry name" value="ScdA-like_N_sf"/>
</dbReference>
<keyword evidence="2" id="KW-0963">Cytoplasm</keyword>
<evidence type="ECO:0000313" key="7">
    <source>
        <dbReference type="Proteomes" id="UP000317010"/>
    </source>
</evidence>
<dbReference type="Proteomes" id="UP000317010">
    <property type="component" value="Unassembled WGS sequence"/>
</dbReference>
<dbReference type="AlphaFoldDB" id="A0A562U892"/>
<evidence type="ECO:0000256" key="1">
    <source>
        <dbReference type="ARBA" id="ARBA00004496"/>
    </source>
</evidence>
<dbReference type="RefSeq" id="WP_144911757.1">
    <property type="nucleotide sequence ID" value="NZ_VLLI01000004.1"/>
</dbReference>
<evidence type="ECO:0000259" key="5">
    <source>
        <dbReference type="Pfam" id="PF01814"/>
    </source>
</evidence>
<dbReference type="Gene3D" id="1.10.3910.10">
    <property type="entry name" value="SP0561-like"/>
    <property type="match status" value="1"/>
</dbReference>
<dbReference type="Gene3D" id="1.20.120.520">
    <property type="entry name" value="nmb1532 protein domain like"/>
    <property type="match status" value="1"/>
</dbReference>
<comment type="caution">
    <text evidence="6">The sequence shown here is derived from an EMBL/GenBank/DDBJ whole genome shotgun (WGS) entry which is preliminary data.</text>
</comment>
<protein>
    <submittedName>
        <fullName evidence="6">Regulator of cell morphogenesis and NO signaling</fullName>
    </submittedName>
</protein>
<dbReference type="PANTHER" id="PTHR36438">
    <property type="entry name" value="IRON-SULFUR CLUSTER REPAIR PROTEIN YTFE"/>
    <property type="match status" value="1"/>
</dbReference>
<dbReference type="Pfam" id="PF01814">
    <property type="entry name" value="Hemerythrin"/>
    <property type="match status" value="1"/>
</dbReference>
<keyword evidence="4" id="KW-0408">Iron</keyword>
<dbReference type="InterPro" id="IPR019903">
    <property type="entry name" value="RIC_family"/>
</dbReference>
<dbReference type="OrthoDB" id="9797132at2"/>
<dbReference type="EMBL" id="VLLI01000004">
    <property type="protein sequence ID" value="TWJ01655.1"/>
    <property type="molecule type" value="Genomic_DNA"/>
</dbReference>
<sequence>MEEPDSEETIGEIVARDYSKATVFKTLGIDFSCGGKLTIADACKQHGLVEEEVLQQLNNVIALSGMPDMDFQSWDIGFMCKYMIQLHHLYLKNNTPFIQELSHKICKTYAEKHREIIRITEVFEYTSNLLMQNMVKEEQSVFPYIIALNNAYKNGSIIKEASPVSILIYLMEAEHEKVAENFRELRSLTNNYQLPQYVPHSYGILYKMLQEYEDDVYLHLHLENNILYPKVIQMENEMMKKKNIE</sequence>
<dbReference type="GO" id="GO:0005737">
    <property type="term" value="C:cytoplasm"/>
    <property type="evidence" value="ECO:0007669"/>
    <property type="project" value="UniProtKB-SubCell"/>
</dbReference>
<accession>A0A562U892</accession>
<dbReference type="Pfam" id="PF04405">
    <property type="entry name" value="ScdA_N"/>
    <property type="match status" value="1"/>
</dbReference>
<evidence type="ECO:0000313" key="6">
    <source>
        <dbReference type="EMBL" id="TWJ01655.1"/>
    </source>
</evidence>
<dbReference type="GO" id="GO:0046872">
    <property type="term" value="F:metal ion binding"/>
    <property type="evidence" value="ECO:0007669"/>
    <property type="project" value="UniProtKB-KW"/>
</dbReference>
<evidence type="ECO:0000256" key="2">
    <source>
        <dbReference type="ARBA" id="ARBA00022490"/>
    </source>
</evidence>
<evidence type="ECO:0000256" key="4">
    <source>
        <dbReference type="ARBA" id="ARBA00023004"/>
    </source>
</evidence>
<keyword evidence="7" id="KW-1185">Reference proteome</keyword>
<dbReference type="InterPro" id="IPR012312">
    <property type="entry name" value="Hemerythrin-like"/>
</dbReference>
<reference evidence="6 7" key="1">
    <citation type="submission" date="2019-07" db="EMBL/GenBank/DDBJ databases">
        <title>Genomic Encyclopedia of Archaeal and Bacterial Type Strains, Phase II (KMG-II): from individual species to whole genera.</title>
        <authorList>
            <person name="Goeker M."/>
        </authorList>
    </citation>
    <scope>NUCLEOTIDE SEQUENCE [LARGE SCALE GENOMIC DNA]</scope>
    <source>
        <strain evidence="6 7">ATCC BAA-1854</strain>
    </source>
</reference>
<keyword evidence="3" id="KW-0479">Metal-binding</keyword>
<name>A0A562U892_9SPHI</name>
<organism evidence="6 7">
    <name type="scientific">Mucilaginibacter frigoritolerans</name>
    <dbReference type="NCBI Taxonomy" id="652788"/>
    <lineage>
        <taxon>Bacteria</taxon>
        <taxon>Pseudomonadati</taxon>
        <taxon>Bacteroidota</taxon>
        <taxon>Sphingobacteriia</taxon>
        <taxon>Sphingobacteriales</taxon>
        <taxon>Sphingobacteriaceae</taxon>
        <taxon>Mucilaginibacter</taxon>
    </lineage>
</organism>